<dbReference type="InterPro" id="IPR020631">
    <property type="entry name" value="THF_DH/CycHdrlase_NAD-bd_dom"/>
</dbReference>
<dbReference type="AlphaFoldDB" id="A0A316UM94"/>
<evidence type="ECO:0000256" key="1">
    <source>
        <dbReference type="SAM" id="MobiDB-lite"/>
    </source>
</evidence>
<dbReference type="RefSeq" id="XP_025360686.1">
    <property type="nucleotide sequence ID" value="XM_025504525.1"/>
</dbReference>
<dbReference type="GO" id="GO:0004488">
    <property type="term" value="F:methylenetetrahydrofolate dehydrogenase (NADP+) activity"/>
    <property type="evidence" value="ECO:0007669"/>
    <property type="project" value="InterPro"/>
</dbReference>
<feature type="compositionally biased region" description="Acidic residues" evidence="1">
    <location>
        <begin position="290"/>
        <end position="300"/>
    </location>
</feature>
<keyword evidence="5" id="KW-1185">Reference proteome</keyword>
<dbReference type="SUPFAM" id="SSF51735">
    <property type="entry name" value="NAD(P)-binding Rossmann-fold domains"/>
    <property type="match status" value="1"/>
</dbReference>
<evidence type="ECO:0000259" key="2">
    <source>
        <dbReference type="Pfam" id="PF00763"/>
    </source>
</evidence>
<dbReference type="InterPro" id="IPR020630">
    <property type="entry name" value="THF_DH/CycHdrlase_cat_dom"/>
</dbReference>
<dbReference type="STRING" id="1569628.A0A316UM94"/>
<evidence type="ECO:0000259" key="3">
    <source>
        <dbReference type="Pfam" id="PF02882"/>
    </source>
</evidence>
<protein>
    <submittedName>
        <fullName evidence="4">NAD(P)-binding protein</fullName>
    </submittedName>
</protein>
<sequence>MTEPALNTSASSSTAPISESNPGKLVSAAALAKPFIDSITEQITQRVKDGKSRPRLVGILATPSPPSIAYAEWTKKACESVGMEFDIWRTWDQAPGEEPPSEDDKKPGLEDDVEDLIIAANADPSVDGIMVYFPVFGGRQDTYLSQIIKPSKDVEGLSFSFAWNLYHNVRWIAPSQLGGAPGSTAEGNPANGGAHDHSLGTDDVVPSGMVKGILPCTPLGIVKCLEAMQVYDRSLPYGDRLRGKTITVINRSEVVGRPLAALLANDGARVFSVDLGSTQEFSKRAYTTSSEEDKENEDDREASQAVKEARRRNAAQRLRPHHIVRPLPSSSTSLESCLAQSDVVISGVPSANFKVPTSQIRQGATCVNFSSEKNFEKDVRTKAGMYLPSVGKMTCTMLQRNLLRLVEAKGMVEDGSGR</sequence>
<name>A0A316UM94_9BASI</name>
<dbReference type="InterPro" id="IPR036291">
    <property type="entry name" value="NAD(P)-bd_dom_sf"/>
</dbReference>
<feature type="compositionally biased region" description="Low complexity" evidence="1">
    <location>
        <begin position="7"/>
        <end position="22"/>
    </location>
</feature>
<dbReference type="Pfam" id="PF00763">
    <property type="entry name" value="THF_DHG_CYH"/>
    <property type="match status" value="1"/>
</dbReference>
<dbReference type="PANTHER" id="PTHR48099">
    <property type="entry name" value="C-1-TETRAHYDROFOLATE SYNTHASE, CYTOPLASMIC-RELATED"/>
    <property type="match status" value="1"/>
</dbReference>
<dbReference type="FunFam" id="3.40.50.720:FF:000401">
    <property type="entry name" value="Related to MTD1-methylenetetrahydrofolate dehydrogenase (NAD+)"/>
    <property type="match status" value="1"/>
</dbReference>
<feature type="region of interest" description="Disordered" evidence="1">
    <location>
        <begin position="282"/>
        <end position="320"/>
    </location>
</feature>
<dbReference type="GO" id="GO:0009113">
    <property type="term" value="P:purine nucleobase biosynthetic process"/>
    <property type="evidence" value="ECO:0007669"/>
    <property type="project" value="TreeGrafter"/>
</dbReference>
<dbReference type="EMBL" id="KZ819673">
    <property type="protein sequence ID" value="PWN26074.1"/>
    <property type="molecule type" value="Genomic_DNA"/>
</dbReference>
<feature type="domain" description="Tetrahydrofolate dehydrogenase/cyclohydrolase catalytic" evidence="2">
    <location>
        <begin position="30"/>
        <end position="155"/>
    </location>
</feature>
<dbReference type="InterPro" id="IPR046346">
    <property type="entry name" value="Aminoacid_DH-like_N_sf"/>
</dbReference>
<gene>
    <name evidence="4" type="ORF">BDZ90DRAFT_222399</name>
</gene>
<dbReference type="PANTHER" id="PTHR48099:SF3">
    <property type="entry name" value="METHYLENETETRAHYDROFOLATE DEHYDROGENASE [NAD(+)]"/>
    <property type="match status" value="1"/>
</dbReference>
<dbReference type="Gene3D" id="3.40.50.720">
    <property type="entry name" value="NAD(P)-binding Rossmann-like Domain"/>
    <property type="match status" value="1"/>
</dbReference>
<organism evidence="4 5">
    <name type="scientific">Jaminaea rosea</name>
    <dbReference type="NCBI Taxonomy" id="1569628"/>
    <lineage>
        <taxon>Eukaryota</taxon>
        <taxon>Fungi</taxon>
        <taxon>Dikarya</taxon>
        <taxon>Basidiomycota</taxon>
        <taxon>Ustilaginomycotina</taxon>
        <taxon>Exobasidiomycetes</taxon>
        <taxon>Microstromatales</taxon>
        <taxon>Microstromatales incertae sedis</taxon>
        <taxon>Jaminaea</taxon>
    </lineage>
</organism>
<dbReference type="GO" id="GO:0004487">
    <property type="term" value="F:methylenetetrahydrofolate dehydrogenase (NAD+) activity"/>
    <property type="evidence" value="ECO:0007669"/>
    <property type="project" value="TreeGrafter"/>
</dbReference>
<reference evidence="4 5" key="1">
    <citation type="journal article" date="2018" name="Mol. Biol. Evol.">
        <title>Broad Genomic Sampling Reveals a Smut Pathogenic Ancestry of the Fungal Clade Ustilaginomycotina.</title>
        <authorList>
            <person name="Kijpornyongpan T."/>
            <person name="Mondo S.J."/>
            <person name="Barry K."/>
            <person name="Sandor L."/>
            <person name="Lee J."/>
            <person name="Lipzen A."/>
            <person name="Pangilinan J."/>
            <person name="LaButti K."/>
            <person name="Hainaut M."/>
            <person name="Henrissat B."/>
            <person name="Grigoriev I.V."/>
            <person name="Spatafora J.W."/>
            <person name="Aime M.C."/>
        </authorList>
    </citation>
    <scope>NUCLEOTIDE SEQUENCE [LARGE SCALE GENOMIC DNA]</scope>
    <source>
        <strain evidence="4 5">MCA 5214</strain>
    </source>
</reference>
<feature type="region of interest" description="Disordered" evidence="1">
    <location>
        <begin position="1"/>
        <end position="22"/>
    </location>
</feature>
<feature type="domain" description="Tetrahydrofolate dehydrogenase/cyclohydrolase NAD(P)-binding" evidence="3">
    <location>
        <begin position="215"/>
        <end position="277"/>
    </location>
</feature>
<dbReference type="GeneID" id="37026348"/>
<dbReference type="FunFam" id="3.40.50.10860:FF:000012">
    <property type="entry name" value="Methylenetetrahydrofolate dehydrogenase [NAD(+)]"/>
    <property type="match status" value="1"/>
</dbReference>
<dbReference type="Proteomes" id="UP000245884">
    <property type="component" value="Unassembled WGS sequence"/>
</dbReference>
<dbReference type="Pfam" id="PF02882">
    <property type="entry name" value="THF_DHG_CYH_C"/>
    <property type="match status" value="1"/>
</dbReference>
<feature type="compositionally biased region" description="Basic residues" evidence="1">
    <location>
        <begin position="309"/>
        <end position="320"/>
    </location>
</feature>
<dbReference type="OrthoDB" id="41403at2759"/>
<evidence type="ECO:0000313" key="4">
    <source>
        <dbReference type="EMBL" id="PWN26074.1"/>
    </source>
</evidence>
<dbReference type="SUPFAM" id="SSF53223">
    <property type="entry name" value="Aminoacid dehydrogenase-like, N-terminal domain"/>
    <property type="match status" value="1"/>
</dbReference>
<evidence type="ECO:0000313" key="5">
    <source>
        <dbReference type="Proteomes" id="UP000245884"/>
    </source>
</evidence>
<dbReference type="GO" id="GO:0005829">
    <property type="term" value="C:cytosol"/>
    <property type="evidence" value="ECO:0007669"/>
    <property type="project" value="TreeGrafter"/>
</dbReference>
<dbReference type="Gene3D" id="3.40.50.10860">
    <property type="entry name" value="Leucine Dehydrogenase, chain A, domain 1"/>
    <property type="match status" value="1"/>
</dbReference>
<accession>A0A316UM94</accession>
<proteinExistence type="predicted"/>